<sequence>MAANDGAAPLARLREAVEQQVAERSLRHAARQVGMSPTGLQKFLSGTAPAESTCRKLERWAFEKAARGEPPTPESALAVLRFLAGALHPRLHAEVVDRLLAVLESAHAEAGVVPEWLAGARQALDATPGDPLP</sequence>
<reference evidence="1" key="1">
    <citation type="submission" date="2020-02" db="EMBL/GenBank/DDBJ databases">
        <authorList>
            <person name="Meier V. D."/>
        </authorList>
    </citation>
    <scope>NUCLEOTIDE SEQUENCE</scope>
    <source>
        <strain evidence="1">AVDCRST_MAG68</strain>
    </source>
</reference>
<organism evidence="1">
    <name type="scientific">uncultured Gemmatimonadota bacterium</name>
    <dbReference type="NCBI Taxonomy" id="203437"/>
    <lineage>
        <taxon>Bacteria</taxon>
        <taxon>Pseudomonadati</taxon>
        <taxon>Gemmatimonadota</taxon>
        <taxon>environmental samples</taxon>
    </lineage>
</organism>
<gene>
    <name evidence="1" type="ORF">AVDCRST_MAG68-4607</name>
</gene>
<name>A0A6J4MLD6_9BACT</name>
<evidence type="ECO:0000313" key="1">
    <source>
        <dbReference type="EMBL" id="CAA9362926.1"/>
    </source>
</evidence>
<protein>
    <submittedName>
        <fullName evidence="1">Uncharacterized protein</fullName>
    </submittedName>
</protein>
<dbReference type="EMBL" id="CADCTW010000210">
    <property type="protein sequence ID" value="CAA9362926.1"/>
    <property type="molecule type" value="Genomic_DNA"/>
</dbReference>
<accession>A0A6J4MLD6</accession>
<dbReference type="AlphaFoldDB" id="A0A6J4MLD6"/>
<proteinExistence type="predicted"/>